<evidence type="ECO:0000256" key="7">
    <source>
        <dbReference type="ARBA" id="ARBA00022695"/>
    </source>
</evidence>
<evidence type="ECO:0000256" key="6">
    <source>
        <dbReference type="ARBA" id="ARBA00022679"/>
    </source>
</evidence>
<evidence type="ECO:0000256" key="3">
    <source>
        <dbReference type="ARBA" id="ARBA00004947"/>
    </source>
</evidence>
<keyword evidence="8 10" id="KW-0299">Galactose metabolism</keyword>
<keyword evidence="5 10" id="KW-0963">Cytoplasm</keyword>
<dbReference type="GeneID" id="77461494"/>
<feature type="domain" description="Galactose-1-phosphate uridyl transferase N-terminal" evidence="11">
    <location>
        <begin position="18"/>
        <end position="228"/>
    </location>
</feature>
<gene>
    <name evidence="10" type="primary">galT</name>
    <name evidence="13" type="ORF">NCTC11087_00510</name>
</gene>
<comment type="similarity">
    <text evidence="4 10">Belongs to the galactose-1-phosphate uridylyltransferase type 2 family.</text>
</comment>
<dbReference type="InterPro" id="IPR005850">
    <property type="entry name" value="GalP_Utransf_C"/>
</dbReference>
<dbReference type="InterPro" id="IPR000766">
    <property type="entry name" value="GalP_uridyl_Trfase_II"/>
</dbReference>
<comment type="catalytic activity">
    <reaction evidence="1 10">
        <text>alpha-D-galactose 1-phosphate + UDP-alpha-D-glucose = alpha-D-glucose 1-phosphate + UDP-alpha-D-galactose</text>
        <dbReference type="Rhea" id="RHEA:13989"/>
        <dbReference type="ChEBI" id="CHEBI:58336"/>
        <dbReference type="ChEBI" id="CHEBI:58601"/>
        <dbReference type="ChEBI" id="CHEBI:58885"/>
        <dbReference type="ChEBI" id="CHEBI:66914"/>
        <dbReference type="EC" id="2.7.7.12"/>
    </reaction>
</comment>
<reference evidence="13 14" key="1">
    <citation type="submission" date="2018-06" db="EMBL/GenBank/DDBJ databases">
        <authorList>
            <consortium name="Pathogen Informatics"/>
            <person name="Doyle S."/>
        </authorList>
    </citation>
    <scope>NUCLEOTIDE SEQUENCE [LARGE SCALE GENOMIC DNA]</scope>
    <source>
        <strain evidence="13 14">NCTC11087</strain>
    </source>
</reference>
<keyword evidence="9 10" id="KW-0119">Carbohydrate metabolism</keyword>
<dbReference type="GO" id="GO:0008108">
    <property type="term" value="F:UDP-glucose:hexose-1-phosphate uridylyltransferase activity"/>
    <property type="evidence" value="ECO:0007669"/>
    <property type="project" value="UniProtKB-UniRule"/>
</dbReference>
<organism evidence="13 14">
    <name type="scientific">Faecalicoccus pleomorphus</name>
    <dbReference type="NCBI Taxonomy" id="1323"/>
    <lineage>
        <taxon>Bacteria</taxon>
        <taxon>Bacillati</taxon>
        <taxon>Bacillota</taxon>
        <taxon>Erysipelotrichia</taxon>
        <taxon>Erysipelotrichales</taxon>
        <taxon>Erysipelotrichaceae</taxon>
        <taxon>Faecalicoccus</taxon>
    </lineage>
</organism>
<evidence type="ECO:0000256" key="2">
    <source>
        <dbReference type="ARBA" id="ARBA00004496"/>
    </source>
</evidence>
<dbReference type="OrthoDB" id="2293at2"/>
<dbReference type="RefSeq" id="WP_022789018.1">
    <property type="nucleotide sequence ID" value="NZ_UHFX01000003.1"/>
</dbReference>
<dbReference type="PROSITE" id="PS01163">
    <property type="entry name" value="GAL_P_UDP_TRANSF_II"/>
    <property type="match status" value="1"/>
</dbReference>
<dbReference type="EC" id="2.7.7.12" evidence="10"/>
<proteinExistence type="inferred from homology"/>
<keyword evidence="7 10" id="KW-0548">Nucleotidyltransferase</keyword>
<evidence type="ECO:0000313" key="13">
    <source>
        <dbReference type="EMBL" id="SUO03642.1"/>
    </source>
</evidence>
<evidence type="ECO:0000256" key="9">
    <source>
        <dbReference type="ARBA" id="ARBA00023277"/>
    </source>
</evidence>
<dbReference type="InterPro" id="IPR005849">
    <property type="entry name" value="GalP_Utransf_N"/>
</dbReference>
<dbReference type="AlphaFoldDB" id="A0A380LLF6"/>
<evidence type="ECO:0000256" key="5">
    <source>
        <dbReference type="ARBA" id="ARBA00022490"/>
    </source>
</evidence>
<feature type="domain" description="Galactose-1-phosphate uridyl transferase C-terminal" evidence="12">
    <location>
        <begin position="243"/>
        <end position="435"/>
    </location>
</feature>
<evidence type="ECO:0000256" key="8">
    <source>
        <dbReference type="ARBA" id="ARBA00023144"/>
    </source>
</evidence>
<dbReference type="PANTHER" id="PTHR39191:SF1">
    <property type="entry name" value="DUF4922 DOMAIN-CONTAINING PROTEIN"/>
    <property type="match status" value="1"/>
</dbReference>
<dbReference type="NCBIfam" id="NF003629">
    <property type="entry name" value="PRK05270.1-2"/>
    <property type="match status" value="1"/>
</dbReference>
<evidence type="ECO:0000256" key="4">
    <source>
        <dbReference type="ARBA" id="ARBA00008706"/>
    </source>
</evidence>
<dbReference type="Pfam" id="PF01087">
    <property type="entry name" value="GalP_UDP_transf"/>
    <property type="match status" value="1"/>
</dbReference>
<dbReference type="PANTHER" id="PTHR39191">
    <property type="entry name" value="GALACTOSE-1-PHOSPHATE URIDYLYLTRANSFERASE"/>
    <property type="match status" value="1"/>
</dbReference>
<accession>A0A380LLF6</accession>
<evidence type="ECO:0000259" key="12">
    <source>
        <dbReference type="Pfam" id="PF02744"/>
    </source>
</evidence>
<sequence length="494" mass="57396">MEAIIETLLEYAIEQHLMEPSDRIYARNRILACLKEEDYTPTNQRVSYHYVSELLQKLCDIAIKKGILEDTLRNRDAFDSQIMNCFMPRPSEMIQTFEMKKTNSPVLATDYFYHTSIASNYIRKDRIDKNVSYKLNTEYGIMDITINLSKPEKDPRDIAKASKSISTSYPACVLCKECEGYYGSPRCDGRSNHRIIPLKLNGEDWFFQYSPYVYYNEHCIVLKGEHVPMKTCRETFIRLLEFVEQFPHYFLGSNADLPIVGGSILSHDHFQGGNYDFAMANARVVQRFQLTEDVRADRLFWPLSVLRLSSVQKETLIDVADTILQVWRQYDDPAVEVYAKTDGQMHNTITSIARYRNNRYELDLVFRNNRTSKEHPMGIFHPHEEVHHIKKENIGLIEVMGLAVLPARLKTEMQAMKDYLLDGTCSDLLDSHLEWLQNLQQSITWTKENVEEQLQEEVGKIFVEGLRHCGIYSFDEKGDIAFQKLIDTIEGTLT</sequence>
<dbReference type="Proteomes" id="UP000255523">
    <property type="component" value="Unassembled WGS sequence"/>
</dbReference>
<dbReference type="GO" id="GO:0005737">
    <property type="term" value="C:cytoplasm"/>
    <property type="evidence" value="ECO:0007669"/>
    <property type="project" value="UniProtKB-SubCell"/>
</dbReference>
<evidence type="ECO:0000256" key="10">
    <source>
        <dbReference type="HAMAP-Rule" id="MF_00571"/>
    </source>
</evidence>
<name>A0A380LLF6_9FIRM</name>
<dbReference type="InterPro" id="IPR023425">
    <property type="entry name" value="GalP_uridyl_Trfase_II_CS"/>
</dbReference>
<dbReference type="Pfam" id="PF02744">
    <property type="entry name" value="GalP_UDP_tr_C"/>
    <property type="match status" value="1"/>
</dbReference>
<protein>
    <recommendedName>
        <fullName evidence="10">Galactose-1-phosphate uridylyltransferase</fullName>
        <shortName evidence="10">Gal-1-P uridylyltransferase</shortName>
        <ecNumber evidence="10">2.7.7.12</ecNumber>
    </recommendedName>
    <alternativeName>
        <fullName evidence="10">UDP-glucose--hexose-1-phosphate uridylyltransferase</fullName>
    </alternativeName>
</protein>
<keyword evidence="6 10" id="KW-0808">Transferase</keyword>
<keyword evidence="14" id="KW-1185">Reference proteome</keyword>
<dbReference type="GO" id="GO:0006012">
    <property type="term" value="P:galactose metabolic process"/>
    <property type="evidence" value="ECO:0007669"/>
    <property type="project" value="UniProtKB-UniRule"/>
</dbReference>
<evidence type="ECO:0000259" key="11">
    <source>
        <dbReference type="Pfam" id="PF01087"/>
    </source>
</evidence>
<dbReference type="UniPathway" id="UPA00214"/>
<comment type="subcellular location">
    <subcellularLocation>
        <location evidence="2 10">Cytoplasm</location>
    </subcellularLocation>
</comment>
<dbReference type="HAMAP" id="MF_00571">
    <property type="entry name" value="GalP_UDP_trans"/>
    <property type="match status" value="1"/>
</dbReference>
<dbReference type="EMBL" id="UHFX01000003">
    <property type="protein sequence ID" value="SUO03642.1"/>
    <property type="molecule type" value="Genomic_DNA"/>
</dbReference>
<evidence type="ECO:0000313" key="14">
    <source>
        <dbReference type="Proteomes" id="UP000255523"/>
    </source>
</evidence>
<evidence type="ECO:0000256" key="1">
    <source>
        <dbReference type="ARBA" id="ARBA00001107"/>
    </source>
</evidence>
<dbReference type="PIRSF" id="PIRSF006005">
    <property type="entry name" value="GalT_BS"/>
    <property type="match status" value="1"/>
</dbReference>
<comment type="pathway">
    <text evidence="3 10">Carbohydrate metabolism; galactose metabolism.</text>
</comment>